<accession>A0A1H6EG67</accession>
<sequence>MAEGRSNTAITNELNAGDKVAGKHINSIFTKLGLPPTAIDGHRRVRAVLMYLRASPTWTAAISPGKGAW</sequence>
<organism evidence="1 2">
    <name type="scientific">Nonomuraea solani</name>
    <dbReference type="NCBI Taxonomy" id="1144553"/>
    <lineage>
        <taxon>Bacteria</taxon>
        <taxon>Bacillati</taxon>
        <taxon>Actinomycetota</taxon>
        <taxon>Actinomycetes</taxon>
        <taxon>Streptosporangiales</taxon>
        <taxon>Streptosporangiaceae</taxon>
        <taxon>Nonomuraea</taxon>
    </lineage>
</organism>
<protein>
    <recommendedName>
        <fullName evidence="3">Regulatory protein, luxR family</fullName>
    </recommendedName>
</protein>
<dbReference type="Proteomes" id="UP000236732">
    <property type="component" value="Unassembled WGS sequence"/>
</dbReference>
<proteinExistence type="predicted"/>
<dbReference type="Gene3D" id="1.10.10.10">
    <property type="entry name" value="Winged helix-like DNA-binding domain superfamily/Winged helix DNA-binding domain"/>
    <property type="match status" value="1"/>
</dbReference>
<evidence type="ECO:0000313" key="1">
    <source>
        <dbReference type="EMBL" id="SEG95805.1"/>
    </source>
</evidence>
<evidence type="ECO:0000313" key="2">
    <source>
        <dbReference type="Proteomes" id="UP000236732"/>
    </source>
</evidence>
<dbReference type="AlphaFoldDB" id="A0A1H6EG67"/>
<name>A0A1H6EG67_9ACTN</name>
<dbReference type="EMBL" id="FNVT01000009">
    <property type="protein sequence ID" value="SEG95805.1"/>
    <property type="molecule type" value="Genomic_DNA"/>
</dbReference>
<gene>
    <name evidence="1" type="ORF">SAMN05444920_109162</name>
</gene>
<keyword evidence="2" id="KW-1185">Reference proteome</keyword>
<dbReference type="RefSeq" id="WP_200824325.1">
    <property type="nucleotide sequence ID" value="NZ_FNVT01000009.1"/>
</dbReference>
<evidence type="ECO:0008006" key="3">
    <source>
        <dbReference type="Google" id="ProtNLM"/>
    </source>
</evidence>
<dbReference type="InterPro" id="IPR036388">
    <property type="entry name" value="WH-like_DNA-bd_sf"/>
</dbReference>
<reference evidence="1 2" key="1">
    <citation type="submission" date="2016-10" db="EMBL/GenBank/DDBJ databases">
        <authorList>
            <person name="de Groot N.N."/>
        </authorList>
    </citation>
    <scope>NUCLEOTIDE SEQUENCE [LARGE SCALE GENOMIC DNA]</scope>
    <source>
        <strain evidence="1 2">CGMCC 4.7037</strain>
    </source>
</reference>